<comment type="caution">
    <text evidence="2">The sequence shown here is derived from an EMBL/GenBank/DDBJ whole genome shotgun (WGS) entry which is preliminary data.</text>
</comment>
<dbReference type="AlphaFoldDB" id="A0A9W9VYQ0"/>
<keyword evidence="3" id="KW-1185">Reference proteome</keyword>
<gene>
    <name evidence="2" type="ORF">N7509_007344</name>
</gene>
<dbReference type="OrthoDB" id="4361836at2759"/>
<evidence type="ECO:0000313" key="2">
    <source>
        <dbReference type="EMBL" id="KAJ5391854.1"/>
    </source>
</evidence>
<reference evidence="2" key="2">
    <citation type="journal article" date="2023" name="IMA Fungus">
        <title>Comparative genomic study of the Penicillium genus elucidates a diverse pangenome and 15 lateral gene transfer events.</title>
        <authorList>
            <person name="Petersen C."/>
            <person name="Sorensen T."/>
            <person name="Nielsen M.R."/>
            <person name="Sondergaard T.E."/>
            <person name="Sorensen J.L."/>
            <person name="Fitzpatrick D.A."/>
            <person name="Frisvad J.C."/>
            <person name="Nielsen K.L."/>
        </authorList>
    </citation>
    <scope>NUCLEOTIDE SEQUENCE</scope>
    <source>
        <strain evidence="2">IBT 29677</strain>
    </source>
</reference>
<sequence length="106" mass="12165">MTTLSNAIFIQESEEPPTPEPGSSQLRIGARPDYSHQGFETMVNSLVDDKTDEGPSRKRKGVSRHIQQLEDRGRSFRYKLMIEPARSVDDNILWAHVLQTKYGYRT</sequence>
<reference evidence="2" key="1">
    <citation type="submission" date="2022-12" db="EMBL/GenBank/DDBJ databases">
        <authorList>
            <person name="Petersen C."/>
        </authorList>
    </citation>
    <scope>NUCLEOTIDE SEQUENCE</scope>
    <source>
        <strain evidence="2">IBT 29677</strain>
    </source>
</reference>
<feature type="region of interest" description="Disordered" evidence="1">
    <location>
        <begin position="1"/>
        <end position="30"/>
    </location>
</feature>
<dbReference type="RefSeq" id="XP_056487532.1">
    <property type="nucleotide sequence ID" value="XM_056631981.1"/>
</dbReference>
<name>A0A9W9VYQ0_9EURO</name>
<dbReference type="GeneID" id="81370961"/>
<organism evidence="2 3">
    <name type="scientific">Penicillium cosmopolitanum</name>
    <dbReference type="NCBI Taxonomy" id="1131564"/>
    <lineage>
        <taxon>Eukaryota</taxon>
        <taxon>Fungi</taxon>
        <taxon>Dikarya</taxon>
        <taxon>Ascomycota</taxon>
        <taxon>Pezizomycotina</taxon>
        <taxon>Eurotiomycetes</taxon>
        <taxon>Eurotiomycetidae</taxon>
        <taxon>Eurotiales</taxon>
        <taxon>Aspergillaceae</taxon>
        <taxon>Penicillium</taxon>
    </lineage>
</organism>
<evidence type="ECO:0000256" key="1">
    <source>
        <dbReference type="SAM" id="MobiDB-lite"/>
    </source>
</evidence>
<feature type="region of interest" description="Disordered" evidence="1">
    <location>
        <begin position="47"/>
        <end position="68"/>
    </location>
</feature>
<dbReference type="EMBL" id="JAPZBU010000008">
    <property type="protein sequence ID" value="KAJ5391854.1"/>
    <property type="molecule type" value="Genomic_DNA"/>
</dbReference>
<proteinExistence type="predicted"/>
<accession>A0A9W9VYQ0</accession>
<dbReference type="Proteomes" id="UP001147747">
    <property type="component" value="Unassembled WGS sequence"/>
</dbReference>
<feature type="compositionally biased region" description="Basic and acidic residues" evidence="1">
    <location>
        <begin position="47"/>
        <end position="56"/>
    </location>
</feature>
<protein>
    <submittedName>
        <fullName evidence="2">Uncharacterized protein</fullName>
    </submittedName>
</protein>
<evidence type="ECO:0000313" key="3">
    <source>
        <dbReference type="Proteomes" id="UP001147747"/>
    </source>
</evidence>